<accession>A0A0B2RWP2</accession>
<organism evidence="1">
    <name type="scientific">Glycine soja</name>
    <name type="common">Wild soybean</name>
    <dbReference type="NCBI Taxonomy" id="3848"/>
    <lineage>
        <taxon>Eukaryota</taxon>
        <taxon>Viridiplantae</taxon>
        <taxon>Streptophyta</taxon>
        <taxon>Embryophyta</taxon>
        <taxon>Tracheophyta</taxon>
        <taxon>Spermatophyta</taxon>
        <taxon>Magnoliopsida</taxon>
        <taxon>eudicotyledons</taxon>
        <taxon>Gunneridae</taxon>
        <taxon>Pentapetalae</taxon>
        <taxon>rosids</taxon>
        <taxon>fabids</taxon>
        <taxon>Fabales</taxon>
        <taxon>Fabaceae</taxon>
        <taxon>Papilionoideae</taxon>
        <taxon>50 kb inversion clade</taxon>
        <taxon>NPAAA clade</taxon>
        <taxon>indigoferoid/millettioid clade</taxon>
        <taxon>Phaseoleae</taxon>
        <taxon>Glycine</taxon>
        <taxon>Glycine subgen. Soja</taxon>
    </lineage>
</organism>
<reference evidence="1" key="1">
    <citation type="submission" date="2014-07" db="EMBL/GenBank/DDBJ databases">
        <title>Identification of a novel salt tolerance gene in wild soybean by whole-genome sequencing.</title>
        <authorList>
            <person name="Lam H.-M."/>
            <person name="Qi X."/>
            <person name="Li M.-W."/>
            <person name="Liu X."/>
            <person name="Xie M."/>
            <person name="Ni M."/>
            <person name="Xu X."/>
        </authorList>
    </citation>
    <scope>NUCLEOTIDE SEQUENCE [LARGE SCALE GENOMIC DNA]</scope>
    <source>
        <tissue evidence="1">Root</tissue>
    </source>
</reference>
<evidence type="ECO:0008006" key="2">
    <source>
        <dbReference type="Google" id="ProtNLM"/>
    </source>
</evidence>
<gene>
    <name evidence="1" type="ORF">glysoja_036247</name>
</gene>
<protein>
    <recommendedName>
        <fullName evidence="2">Zinc finger GRF-type domain-containing protein</fullName>
    </recommendedName>
</protein>
<sequence length="89" mass="10402">LMERSASSYSSKSQTHVMCLCNVEVPLMPSWTKENPGRNFYGCGLYRARNNVYYWFCFVVNSHEKMIIVALMKKVDELKVREKGLQTKM</sequence>
<proteinExistence type="predicted"/>
<feature type="non-terminal residue" evidence="1">
    <location>
        <position position="1"/>
    </location>
</feature>
<dbReference type="AlphaFoldDB" id="A0A0B2RWP2"/>
<evidence type="ECO:0000313" key="1">
    <source>
        <dbReference type="EMBL" id="KHN37470.1"/>
    </source>
</evidence>
<feature type="non-terminal residue" evidence="1">
    <location>
        <position position="89"/>
    </location>
</feature>
<dbReference type="EMBL" id="KN646969">
    <property type="protein sequence ID" value="KHN37470.1"/>
    <property type="molecule type" value="Genomic_DNA"/>
</dbReference>
<dbReference type="Proteomes" id="UP000053555">
    <property type="component" value="Unassembled WGS sequence"/>
</dbReference>
<name>A0A0B2RWP2_GLYSO</name>